<accession>A0A8S1LLA4</accession>
<gene>
    <name evidence="2" type="ORF">PSON_ATCC_30995.1.T0210146</name>
</gene>
<proteinExistence type="predicted"/>
<keyword evidence="3" id="KW-1185">Reference proteome</keyword>
<dbReference type="EMBL" id="CAJJDN010000021">
    <property type="protein sequence ID" value="CAD8066133.1"/>
    <property type="molecule type" value="Genomic_DNA"/>
</dbReference>
<reference evidence="2" key="1">
    <citation type="submission" date="2021-01" db="EMBL/GenBank/DDBJ databases">
        <authorList>
            <consortium name="Genoscope - CEA"/>
            <person name="William W."/>
        </authorList>
    </citation>
    <scope>NUCLEOTIDE SEQUENCE</scope>
</reference>
<evidence type="ECO:0000256" key="1">
    <source>
        <dbReference type="SAM" id="MobiDB-lite"/>
    </source>
</evidence>
<comment type="caution">
    <text evidence="2">The sequence shown here is derived from an EMBL/GenBank/DDBJ whole genome shotgun (WGS) entry which is preliminary data.</text>
</comment>
<protein>
    <submittedName>
        <fullName evidence="2">Uncharacterized protein</fullName>
    </submittedName>
</protein>
<organism evidence="2 3">
    <name type="scientific">Paramecium sonneborni</name>
    <dbReference type="NCBI Taxonomy" id="65129"/>
    <lineage>
        <taxon>Eukaryota</taxon>
        <taxon>Sar</taxon>
        <taxon>Alveolata</taxon>
        <taxon>Ciliophora</taxon>
        <taxon>Intramacronucleata</taxon>
        <taxon>Oligohymenophorea</taxon>
        <taxon>Peniculida</taxon>
        <taxon>Parameciidae</taxon>
        <taxon>Paramecium</taxon>
    </lineage>
</organism>
<feature type="compositionally biased region" description="Low complexity" evidence="1">
    <location>
        <begin position="71"/>
        <end position="94"/>
    </location>
</feature>
<sequence length="119" mass="14217">MNQDQLDNEGDPQQQFLEAFKELLEVQNQRMYNGNDMLNQYCPQLQYPLILPTQIPNTFIINMGPYFPHIQQPQIHPQQGQQARLATQTQQNQTYNHQSIKEEEHDDNKQSKNWIQHRK</sequence>
<dbReference type="OrthoDB" id="303808at2759"/>
<dbReference type="Proteomes" id="UP000692954">
    <property type="component" value="Unassembled WGS sequence"/>
</dbReference>
<feature type="compositionally biased region" description="Basic and acidic residues" evidence="1">
    <location>
        <begin position="99"/>
        <end position="110"/>
    </location>
</feature>
<name>A0A8S1LLA4_9CILI</name>
<dbReference type="AlphaFoldDB" id="A0A8S1LLA4"/>
<evidence type="ECO:0000313" key="3">
    <source>
        <dbReference type="Proteomes" id="UP000692954"/>
    </source>
</evidence>
<feature type="region of interest" description="Disordered" evidence="1">
    <location>
        <begin position="71"/>
        <end position="119"/>
    </location>
</feature>
<evidence type="ECO:0000313" key="2">
    <source>
        <dbReference type="EMBL" id="CAD8066133.1"/>
    </source>
</evidence>